<dbReference type="KEGG" id="lgi:LOTGIDRAFT_52363"/>
<dbReference type="GO" id="GO:0008093">
    <property type="term" value="F:cytoskeletal anchor activity"/>
    <property type="evidence" value="ECO:0007669"/>
    <property type="project" value="InterPro"/>
</dbReference>
<dbReference type="HOGENOM" id="CLU_014107_1_0_1"/>
<name>V4AHL8_LOTGI</name>
<feature type="non-terminal residue" evidence="5">
    <location>
        <position position="723"/>
    </location>
</feature>
<dbReference type="Pfam" id="PF09730">
    <property type="entry name" value="BicD"/>
    <property type="match status" value="2"/>
</dbReference>
<gene>
    <name evidence="5" type="ORF">LOTGIDRAFT_52363</name>
</gene>
<dbReference type="RefSeq" id="XP_009045789.1">
    <property type="nucleotide sequence ID" value="XM_009047541.1"/>
</dbReference>
<dbReference type="GO" id="GO:0070507">
    <property type="term" value="P:regulation of microtubule cytoskeleton organization"/>
    <property type="evidence" value="ECO:0007669"/>
    <property type="project" value="TreeGrafter"/>
</dbReference>
<evidence type="ECO:0000256" key="4">
    <source>
        <dbReference type="SAM" id="MobiDB-lite"/>
    </source>
</evidence>
<keyword evidence="6" id="KW-1185">Reference proteome</keyword>
<feature type="compositionally biased region" description="Basic and acidic residues" evidence="4">
    <location>
        <begin position="514"/>
        <end position="531"/>
    </location>
</feature>
<feature type="non-terminal residue" evidence="5">
    <location>
        <position position="1"/>
    </location>
</feature>
<reference evidence="5 6" key="1">
    <citation type="journal article" date="2013" name="Nature">
        <title>Insights into bilaterian evolution from three spiralian genomes.</title>
        <authorList>
            <person name="Simakov O."/>
            <person name="Marletaz F."/>
            <person name="Cho S.J."/>
            <person name="Edsinger-Gonzales E."/>
            <person name="Havlak P."/>
            <person name="Hellsten U."/>
            <person name="Kuo D.H."/>
            <person name="Larsson T."/>
            <person name="Lv J."/>
            <person name="Arendt D."/>
            <person name="Savage R."/>
            <person name="Osoegawa K."/>
            <person name="de Jong P."/>
            <person name="Grimwood J."/>
            <person name="Chapman J.A."/>
            <person name="Shapiro H."/>
            <person name="Aerts A."/>
            <person name="Otillar R.P."/>
            <person name="Terry A.Y."/>
            <person name="Boore J.L."/>
            <person name="Grigoriev I.V."/>
            <person name="Lindberg D.R."/>
            <person name="Seaver E.C."/>
            <person name="Weisblat D.A."/>
            <person name="Putnam N.H."/>
            <person name="Rokhsar D.S."/>
        </authorList>
    </citation>
    <scope>NUCLEOTIDE SEQUENCE [LARGE SCALE GENOMIC DNA]</scope>
</reference>
<dbReference type="GO" id="GO:0005829">
    <property type="term" value="C:cytosol"/>
    <property type="evidence" value="ECO:0007669"/>
    <property type="project" value="TreeGrafter"/>
</dbReference>
<evidence type="ECO:0000256" key="1">
    <source>
        <dbReference type="ARBA" id="ARBA00010061"/>
    </source>
</evidence>
<keyword evidence="2 3" id="KW-0175">Coiled coil</keyword>
<feature type="region of interest" description="Disordered" evidence="4">
    <location>
        <begin position="498"/>
        <end position="532"/>
    </location>
</feature>
<sequence length="723" mass="82799">AENEAMRQEIESLKEELREMTEVKVQAAEYGLQVLEEKQQVEQHYDELESQFERMKIQLDTAEKALNQHHITFKKHHESGIHDEEEFLQETATREEGLRSNISDLEIELKNLNQSFGHTRLENDRYRTAISEMQLQIENLETAKQQLKHDIREYKVRENRNLSDYAELEDENIVLQKQVSQLKQAQVEFEAMKHENKRMQETADDLNSQIGELGNLKRIIEKNLEEALNSLQAERDQKHALKKELDQRMAQESMFNISNLAHLGGLSDGLKFSDSLGNNDFEDDESQPALKQIEADFSSPKSKPRPGAVGDILSEIQVTEVQKLEKLLEQSEHERTKHQSALHETQRKLEDAQKELVKLNKRSEKIREEISNMAALDLSAEKQVNNDKLSLEIEQEEDPEKKALLILKKKLLENESVCSTFEKEITDLKTQLSCLQNSNTNGRESQSDEANTLGATQEELVNTSDNLSLVYHLICEMSGSTPNRVVLDHAKAAALSRDIRGDKNNDTSISNGEAGEKARGSPSRSPDKESSDLLTSLQNIMKKDDPNSSCYILSQTINDQVKYLREAVDHLMDVTRQNVDGDGDDDLKEVQEQVVKLKAMLSTKREQIATLRSVLKANKSTAEVALANLKQKYENEKVIVTETMMKLRNELKALKEDAATFASLRAMFAQRCDEYVTQLDEQQRQLTAAEEEKKTLNSLLRMAIQQKLVLTQRLEDLEFDRER</sequence>
<dbReference type="GeneID" id="20251216"/>
<dbReference type="GO" id="GO:0034452">
    <property type="term" value="F:dynactin binding"/>
    <property type="evidence" value="ECO:0007669"/>
    <property type="project" value="TreeGrafter"/>
</dbReference>
<organism evidence="5 6">
    <name type="scientific">Lottia gigantea</name>
    <name type="common">Giant owl limpet</name>
    <dbReference type="NCBI Taxonomy" id="225164"/>
    <lineage>
        <taxon>Eukaryota</taxon>
        <taxon>Metazoa</taxon>
        <taxon>Spiralia</taxon>
        <taxon>Lophotrochozoa</taxon>
        <taxon>Mollusca</taxon>
        <taxon>Gastropoda</taxon>
        <taxon>Patellogastropoda</taxon>
        <taxon>Lottioidea</taxon>
        <taxon>Lottiidae</taxon>
        <taxon>Lottia</taxon>
    </lineage>
</organism>
<dbReference type="GO" id="GO:0072393">
    <property type="term" value="P:microtubule anchoring at microtubule organizing center"/>
    <property type="evidence" value="ECO:0007669"/>
    <property type="project" value="TreeGrafter"/>
</dbReference>
<dbReference type="OMA" id="TNERDRM"/>
<dbReference type="Gene3D" id="6.10.250.2470">
    <property type="match status" value="1"/>
</dbReference>
<accession>V4AHL8</accession>
<dbReference type="GO" id="GO:0070840">
    <property type="term" value="F:dynein complex binding"/>
    <property type="evidence" value="ECO:0007669"/>
    <property type="project" value="InterPro"/>
</dbReference>
<evidence type="ECO:0000256" key="2">
    <source>
        <dbReference type="ARBA" id="ARBA00023054"/>
    </source>
</evidence>
<dbReference type="Proteomes" id="UP000030746">
    <property type="component" value="Unassembled WGS sequence"/>
</dbReference>
<evidence type="ECO:0000256" key="3">
    <source>
        <dbReference type="SAM" id="Coils"/>
    </source>
</evidence>
<dbReference type="EMBL" id="KB199981">
    <property type="protein sequence ID" value="ESP03559.1"/>
    <property type="molecule type" value="Genomic_DNA"/>
</dbReference>
<dbReference type="InterPro" id="IPR018477">
    <property type="entry name" value="BICD"/>
</dbReference>
<dbReference type="PANTHER" id="PTHR31233:SF6">
    <property type="entry name" value="PROTEIN BICAUDAL D"/>
    <property type="match status" value="1"/>
</dbReference>
<dbReference type="AlphaFoldDB" id="V4AHL8"/>
<evidence type="ECO:0000313" key="6">
    <source>
        <dbReference type="Proteomes" id="UP000030746"/>
    </source>
</evidence>
<dbReference type="PANTHER" id="PTHR31233">
    <property type="entry name" value="BICAUDAL D FAMILY MEMBER"/>
    <property type="match status" value="1"/>
</dbReference>
<protein>
    <submittedName>
        <fullName evidence="5">Uncharacterized protein</fullName>
    </submittedName>
</protein>
<evidence type="ECO:0000313" key="5">
    <source>
        <dbReference type="EMBL" id="ESP03559.1"/>
    </source>
</evidence>
<proteinExistence type="inferred from homology"/>
<dbReference type="CTD" id="20251216"/>
<feature type="coiled-coil region" evidence="3">
    <location>
        <begin position="587"/>
        <end position="706"/>
    </location>
</feature>
<comment type="similarity">
    <text evidence="1">Belongs to the BicD family.</text>
</comment>
<feature type="coiled-coil region" evidence="3">
    <location>
        <begin position="3"/>
        <end position="251"/>
    </location>
</feature>
<dbReference type="OrthoDB" id="10069295at2759"/>
<feature type="coiled-coil region" evidence="3">
    <location>
        <begin position="314"/>
        <end position="376"/>
    </location>
</feature>
<dbReference type="GO" id="GO:0005794">
    <property type="term" value="C:Golgi apparatus"/>
    <property type="evidence" value="ECO:0007669"/>
    <property type="project" value="TreeGrafter"/>
</dbReference>
<dbReference type="STRING" id="225164.V4AHL8"/>